<gene>
    <name evidence="3" type="ORF">BIW11_13953</name>
</gene>
<feature type="domain" description="Suppressor APC" evidence="2">
    <location>
        <begin position="78"/>
        <end position="151"/>
    </location>
</feature>
<proteinExistence type="predicted"/>
<dbReference type="InterPro" id="IPR057953">
    <property type="entry name" value="SAPC2_N"/>
</dbReference>
<feature type="compositionally biased region" description="Polar residues" evidence="1">
    <location>
        <begin position="615"/>
        <end position="630"/>
    </location>
</feature>
<dbReference type="PANTHER" id="PTHR14907:SF2">
    <property type="entry name" value="SUPPRESSOR APC DOMAIN-CONTAINING PROTEIN 2"/>
    <property type="match status" value="1"/>
</dbReference>
<feature type="compositionally biased region" description="Low complexity" evidence="1">
    <location>
        <begin position="387"/>
        <end position="413"/>
    </location>
</feature>
<feature type="region of interest" description="Disordered" evidence="1">
    <location>
        <begin position="353"/>
        <end position="534"/>
    </location>
</feature>
<feature type="compositionally biased region" description="Low complexity" evidence="1">
    <location>
        <begin position="590"/>
        <end position="602"/>
    </location>
</feature>
<feature type="region of interest" description="Disordered" evidence="1">
    <location>
        <begin position="42"/>
        <end position="78"/>
    </location>
</feature>
<evidence type="ECO:0000256" key="1">
    <source>
        <dbReference type="SAM" id="MobiDB-lite"/>
    </source>
</evidence>
<dbReference type="AlphaFoldDB" id="A0A1V9WZY8"/>
<feature type="compositionally biased region" description="Polar residues" evidence="1">
    <location>
        <begin position="506"/>
        <end position="518"/>
    </location>
</feature>
<feature type="compositionally biased region" description="Polar residues" evidence="1">
    <location>
        <begin position="639"/>
        <end position="659"/>
    </location>
</feature>
<dbReference type="Pfam" id="PF25825">
    <property type="entry name" value="SAPC2_N"/>
    <property type="match status" value="1"/>
</dbReference>
<protein>
    <recommendedName>
        <fullName evidence="2">Suppressor APC domain-containing protein</fullName>
    </recommendedName>
</protein>
<feature type="compositionally biased region" description="Polar residues" evidence="1">
    <location>
        <begin position="250"/>
        <end position="267"/>
    </location>
</feature>
<dbReference type="Proteomes" id="UP000192247">
    <property type="component" value="Unassembled WGS sequence"/>
</dbReference>
<keyword evidence="4" id="KW-1185">Reference proteome</keyword>
<evidence type="ECO:0000313" key="3">
    <source>
        <dbReference type="EMBL" id="OQR66747.1"/>
    </source>
</evidence>
<feature type="compositionally biased region" description="Polar residues" evidence="1">
    <location>
        <begin position="275"/>
        <end position="284"/>
    </location>
</feature>
<evidence type="ECO:0000259" key="2">
    <source>
        <dbReference type="Pfam" id="PF25825"/>
    </source>
</evidence>
<dbReference type="OrthoDB" id="10035013at2759"/>
<dbReference type="PANTHER" id="PTHR14907">
    <property type="entry name" value="FI14130P"/>
    <property type="match status" value="1"/>
</dbReference>
<dbReference type="InParanoid" id="A0A1V9WZY8"/>
<feature type="compositionally biased region" description="Low complexity" evidence="1">
    <location>
        <begin position="155"/>
        <end position="178"/>
    </location>
</feature>
<feature type="compositionally biased region" description="Low complexity" evidence="1">
    <location>
        <begin position="59"/>
        <end position="69"/>
    </location>
</feature>
<feature type="compositionally biased region" description="Polar residues" evidence="1">
    <location>
        <begin position="43"/>
        <end position="58"/>
    </location>
</feature>
<reference evidence="3 4" key="1">
    <citation type="journal article" date="2017" name="Gigascience">
        <title>Draft genome of the honey bee ectoparasitic mite, Tropilaelaps mercedesae, is shaped by the parasitic life history.</title>
        <authorList>
            <person name="Dong X."/>
            <person name="Armstrong S.D."/>
            <person name="Xia D."/>
            <person name="Makepeace B.L."/>
            <person name="Darby A.C."/>
            <person name="Kadowaki T."/>
        </authorList>
    </citation>
    <scope>NUCLEOTIDE SEQUENCE [LARGE SCALE GENOMIC DNA]</scope>
    <source>
        <strain evidence="3">Wuxi-XJTLU</strain>
    </source>
</reference>
<feature type="region of interest" description="Disordered" evidence="1">
    <location>
        <begin position="155"/>
        <end position="298"/>
    </location>
</feature>
<feature type="region of interest" description="Disordered" evidence="1">
    <location>
        <begin position="1"/>
        <end position="22"/>
    </location>
</feature>
<dbReference type="InterPro" id="IPR011992">
    <property type="entry name" value="EF-hand-dom_pair"/>
</dbReference>
<evidence type="ECO:0000313" key="4">
    <source>
        <dbReference type="Proteomes" id="UP000192247"/>
    </source>
</evidence>
<organism evidence="3 4">
    <name type="scientific">Tropilaelaps mercedesae</name>
    <dbReference type="NCBI Taxonomy" id="418985"/>
    <lineage>
        <taxon>Eukaryota</taxon>
        <taxon>Metazoa</taxon>
        <taxon>Ecdysozoa</taxon>
        <taxon>Arthropoda</taxon>
        <taxon>Chelicerata</taxon>
        <taxon>Arachnida</taxon>
        <taxon>Acari</taxon>
        <taxon>Parasitiformes</taxon>
        <taxon>Mesostigmata</taxon>
        <taxon>Gamasina</taxon>
        <taxon>Dermanyssoidea</taxon>
        <taxon>Laelapidae</taxon>
        <taxon>Tropilaelaps</taxon>
    </lineage>
</organism>
<dbReference type="InterPro" id="IPR026828">
    <property type="entry name" value="SAPC2_1/2"/>
</dbReference>
<dbReference type="EMBL" id="MNPL01031247">
    <property type="protein sequence ID" value="OQR66747.1"/>
    <property type="molecule type" value="Genomic_DNA"/>
</dbReference>
<accession>A0A1V9WZY8</accession>
<sequence length="750" mass="76251">MGSVELGGEMGRQVGRSAGGPGPPLAPLGALAALPVVAALHSAPQSSPGQTKTTATLTPSAGIGNANGPPGYPGPHEGLPAKFVQSMKTLFDILDEKGSGLVPLRDIESRWARQANTQVIEHLRAVADQNHNQLLSFDRFCLALKMSLLADSPKSSCSNSVSSVTSASSPAPPASVGGPPAPSNATTRGPVTQKGATAPGAGLNQSSAPTTYDNEFDHRRQGSNSSTAGSLDSPRFVSAIPPPPPPLPNSIATTTTLPSSQVASAGSSRLPKFASNGSQSQPNDELQAKSVGDSGPVNVRAASVPPSAGEPFTRQENDSVGRVVTTTSQGDAGKLNSSFENLLDIVSGSRGCASRTTRILPPPNAQGQSQHPQKSMLLPPSVVRPPAVNAQNVNVGNNNSSASSNNINNKSISRPGANRQPPPQVGHQQKPGPPPGPSPASANLRRIVRPPSGTAEPHRLLNSVGSTAGAPGGAPSGTSGRSRTPDNCLENSSGHQRAIKPPMMRSVSSIAESQLQKHQTPHGPPEYNSSQHTGLPGLAAIRKGFPLPGLAAAGVPVPKSVSIGPIGLQLGPPLAPPPARRSHSVLHEVTSTGSSSGQGQTQHHVQAPSSGAVHSHTQGLHNAGNVQASTIGCPDHQQHQPAQQTSGISPPAPSSTSVMANMGAAVGNSKVRDGGGASHLPQSPGGAMLAPIQSEPVLTANKVILGPGPNKVPSTKTPSQIRLSSGVSHYGHIQVGFLRGPVTQRDLSAM</sequence>
<dbReference type="SUPFAM" id="SSF47473">
    <property type="entry name" value="EF-hand"/>
    <property type="match status" value="1"/>
</dbReference>
<comment type="caution">
    <text evidence="3">The sequence shown here is derived from an EMBL/GenBank/DDBJ whole genome shotgun (WGS) entry which is preliminary data.</text>
</comment>
<feature type="non-terminal residue" evidence="3">
    <location>
        <position position="750"/>
    </location>
</feature>
<feature type="region of interest" description="Disordered" evidence="1">
    <location>
        <begin position="572"/>
        <end position="688"/>
    </location>
</feature>
<feature type="compositionally biased region" description="Polar residues" evidence="1">
    <location>
        <begin position="203"/>
        <end position="213"/>
    </location>
</feature>
<name>A0A1V9WZY8_9ACAR</name>